<sequence length="335" mass="39859">MVNTILPIHTDPIIKGRHHYACMLSIITSYPCHQPWLYNNFIQLQLGTGDSNNALRFYNSETPMYYSAKLFMESLKYDTLFALKPSNYSDFIVESISKEKYIYLFIDKYYIPNTPFHKTQNRTMDLLIYGYDHPNRMFKVMSYNEKNAYDSIDVPYEAIEEGLKQTPHDGWCDNFYLLKYKNDENQLMPNYIREMIIDYIHSNNTSERLGIHGKDEDIRLSSYTNEYTFGVNAVKLATENLIKEPYFNDCVTVLTTIRDHKKMMLKRIEYMVENCYLDNDYQYSEILKLTEIARNYSIRYRLSRKKELFGKIHDILDEVLQKELRILIKVVTDLS</sequence>
<keyword evidence="2" id="KW-1185">Reference proteome</keyword>
<gene>
    <name evidence="1" type="ORF">L0M14_19055</name>
</gene>
<accession>A0ABY3SEI7</accession>
<evidence type="ECO:0000313" key="2">
    <source>
        <dbReference type="Proteomes" id="UP001649230"/>
    </source>
</evidence>
<dbReference type="Proteomes" id="UP001649230">
    <property type="component" value="Chromosome"/>
</dbReference>
<name>A0ABY3SEI7_9BACL</name>
<proteinExistence type="predicted"/>
<protein>
    <recommendedName>
        <fullName evidence="3">Butirosin biosynthesis protein H N-terminal domain-containing protein</fullName>
    </recommendedName>
</protein>
<organism evidence="1 2">
    <name type="scientific">Paenibacillus hexagrammi</name>
    <dbReference type="NCBI Taxonomy" id="2908839"/>
    <lineage>
        <taxon>Bacteria</taxon>
        <taxon>Bacillati</taxon>
        <taxon>Bacillota</taxon>
        <taxon>Bacilli</taxon>
        <taxon>Bacillales</taxon>
        <taxon>Paenibacillaceae</taxon>
        <taxon>Paenibacillus</taxon>
    </lineage>
</organism>
<evidence type="ECO:0008006" key="3">
    <source>
        <dbReference type="Google" id="ProtNLM"/>
    </source>
</evidence>
<reference evidence="1 2" key="1">
    <citation type="journal article" date="2024" name="Int. J. Syst. Evol. Microbiol.">
        <title>Paenibacillus hexagrammi sp. nov., a novel bacterium isolated from the gut content of Hexagrammos agrammus.</title>
        <authorList>
            <person name="Jung H.K."/>
            <person name="Kim D.G."/>
            <person name="Zin H."/>
            <person name="Park J."/>
            <person name="Jung H."/>
            <person name="Kim Y.O."/>
            <person name="Kong H.J."/>
            <person name="Kim J.W."/>
            <person name="Kim Y.S."/>
        </authorList>
    </citation>
    <scope>NUCLEOTIDE SEQUENCE [LARGE SCALE GENOMIC DNA]</scope>
    <source>
        <strain evidence="1 2">YPD9-1</strain>
    </source>
</reference>
<evidence type="ECO:0000313" key="1">
    <source>
        <dbReference type="EMBL" id="UJF31850.1"/>
    </source>
</evidence>
<dbReference type="RefSeq" id="WP_235118195.1">
    <property type="nucleotide sequence ID" value="NZ_CP090978.1"/>
</dbReference>
<dbReference type="EMBL" id="CP090978">
    <property type="protein sequence ID" value="UJF31850.1"/>
    <property type="molecule type" value="Genomic_DNA"/>
</dbReference>